<feature type="region of interest" description="Disordered" evidence="1">
    <location>
        <begin position="1"/>
        <end position="37"/>
    </location>
</feature>
<keyword evidence="3" id="KW-1185">Reference proteome</keyword>
<evidence type="ECO:0000313" key="2">
    <source>
        <dbReference type="EMBL" id="KAK9922593.1"/>
    </source>
</evidence>
<reference evidence="2 3" key="1">
    <citation type="journal article" date="2023" name="G3 (Bethesda)">
        <title>A chromosome-length genome assembly and annotation of blackberry (Rubus argutus, cv. 'Hillquist').</title>
        <authorList>
            <person name="Bruna T."/>
            <person name="Aryal R."/>
            <person name="Dudchenko O."/>
            <person name="Sargent D.J."/>
            <person name="Mead D."/>
            <person name="Buti M."/>
            <person name="Cavallini A."/>
            <person name="Hytonen T."/>
            <person name="Andres J."/>
            <person name="Pham M."/>
            <person name="Weisz D."/>
            <person name="Mascagni F."/>
            <person name="Usai G."/>
            <person name="Natali L."/>
            <person name="Bassil N."/>
            <person name="Fernandez G.E."/>
            <person name="Lomsadze A."/>
            <person name="Armour M."/>
            <person name="Olukolu B."/>
            <person name="Poorten T."/>
            <person name="Britton C."/>
            <person name="Davik J."/>
            <person name="Ashrafi H."/>
            <person name="Aiden E.L."/>
            <person name="Borodovsky M."/>
            <person name="Worthington M."/>
        </authorList>
    </citation>
    <scope>NUCLEOTIDE SEQUENCE [LARGE SCALE GENOMIC DNA]</scope>
    <source>
        <strain evidence="2">PI 553951</strain>
    </source>
</reference>
<feature type="compositionally biased region" description="Acidic residues" evidence="1">
    <location>
        <begin position="1"/>
        <end position="10"/>
    </location>
</feature>
<comment type="caution">
    <text evidence="2">The sequence shown here is derived from an EMBL/GenBank/DDBJ whole genome shotgun (WGS) entry which is preliminary data.</text>
</comment>
<accession>A0AAW1WEV5</accession>
<feature type="compositionally biased region" description="Basic residues" evidence="1">
    <location>
        <begin position="21"/>
        <end position="34"/>
    </location>
</feature>
<protein>
    <submittedName>
        <fullName evidence="2">Uncharacterized protein</fullName>
    </submittedName>
</protein>
<proteinExistence type="predicted"/>
<dbReference type="Proteomes" id="UP001457282">
    <property type="component" value="Unassembled WGS sequence"/>
</dbReference>
<organism evidence="2 3">
    <name type="scientific">Rubus argutus</name>
    <name type="common">Southern blackberry</name>
    <dbReference type="NCBI Taxonomy" id="59490"/>
    <lineage>
        <taxon>Eukaryota</taxon>
        <taxon>Viridiplantae</taxon>
        <taxon>Streptophyta</taxon>
        <taxon>Embryophyta</taxon>
        <taxon>Tracheophyta</taxon>
        <taxon>Spermatophyta</taxon>
        <taxon>Magnoliopsida</taxon>
        <taxon>eudicotyledons</taxon>
        <taxon>Gunneridae</taxon>
        <taxon>Pentapetalae</taxon>
        <taxon>rosids</taxon>
        <taxon>fabids</taxon>
        <taxon>Rosales</taxon>
        <taxon>Rosaceae</taxon>
        <taxon>Rosoideae</taxon>
        <taxon>Rosoideae incertae sedis</taxon>
        <taxon>Rubus</taxon>
    </lineage>
</organism>
<sequence length="84" mass="9569">MGGDEEEEGGFDASNLGGRPMGRKSQKEARKKGKVQNVIDERKPKAWETLVIENAAKAEAAKIRDEVFVKHMQWQQQLELRKEC</sequence>
<name>A0AAW1WEV5_RUBAR</name>
<gene>
    <name evidence="2" type="ORF">M0R45_031053</name>
</gene>
<dbReference type="EMBL" id="JBEDUW010000006">
    <property type="protein sequence ID" value="KAK9922593.1"/>
    <property type="molecule type" value="Genomic_DNA"/>
</dbReference>
<evidence type="ECO:0000313" key="3">
    <source>
        <dbReference type="Proteomes" id="UP001457282"/>
    </source>
</evidence>
<dbReference type="AlphaFoldDB" id="A0AAW1WEV5"/>
<evidence type="ECO:0000256" key="1">
    <source>
        <dbReference type="SAM" id="MobiDB-lite"/>
    </source>
</evidence>